<dbReference type="Pfam" id="PF03004">
    <property type="entry name" value="Transposase_24"/>
    <property type="match status" value="1"/>
</dbReference>
<dbReference type="AlphaFoldDB" id="A0A7J7LB72"/>
<dbReference type="OrthoDB" id="1430750at2759"/>
<keyword evidence="2" id="KW-1185">Reference proteome</keyword>
<proteinExistence type="predicted"/>
<evidence type="ECO:0000313" key="2">
    <source>
        <dbReference type="Proteomes" id="UP000541444"/>
    </source>
</evidence>
<reference evidence="1 2" key="1">
    <citation type="journal article" date="2020" name="IScience">
        <title>Genome Sequencing of the Endangered Kingdonia uniflora (Circaeasteraceae, Ranunculales) Reveals Potential Mechanisms of Evolutionary Specialization.</title>
        <authorList>
            <person name="Sun Y."/>
            <person name="Deng T."/>
            <person name="Zhang A."/>
            <person name="Moore M.J."/>
            <person name="Landis J.B."/>
            <person name="Lin N."/>
            <person name="Zhang H."/>
            <person name="Zhang X."/>
            <person name="Huang J."/>
            <person name="Zhang X."/>
            <person name="Sun H."/>
            <person name="Wang H."/>
        </authorList>
    </citation>
    <scope>NUCLEOTIDE SEQUENCE [LARGE SCALE GENOMIC DNA]</scope>
    <source>
        <strain evidence="1">TB1705</strain>
        <tissue evidence="1">Leaf</tissue>
    </source>
</reference>
<feature type="non-terminal residue" evidence="1">
    <location>
        <position position="1"/>
    </location>
</feature>
<gene>
    <name evidence="1" type="ORF">GIB67_009646</name>
</gene>
<accession>A0A7J7LB72</accession>
<dbReference type="InterPro" id="IPR004252">
    <property type="entry name" value="Probable_transposase_24"/>
</dbReference>
<evidence type="ECO:0000313" key="1">
    <source>
        <dbReference type="EMBL" id="KAF6139799.1"/>
    </source>
</evidence>
<organism evidence="1 2">
    <name type="scientific">Kingdonia uniflora</name>
    <dbReference type="NCBI Taxonomy" id="39325"/>
    <lineage>
        <taxon>Eukaryota</taxon>
        <taxon>Viridiplantae</taxon>
        <taxon>Streptophyta</taxon>
        <taxon>Embryophyta</taxon>
        <taxon>Tracheophyta</taxon>
        <taxon>Spermatophyta</taxon>
        <taxon>Magnoliopsida</taxon>
        <taxon>Ranunculales</taxon>
        <taxon>Circaeasteraceae</taxon>
        <taxon>Kingdonia</taxon>
    </lineage>
</organism>
<protein>
    <submittedName>
        <fullName evidence="1">Uncharacterized protein</fullName>
    </submittedName>
</protein>
<sequence length="341" mass="39146">MTEQKETIREVEGYFGDYDDECAKLLDKGGKEYFINTVEYEQARKWVLPQAAKNFEWEEVSIEESVCSFDAVTNLRYINLAKLQGNSEDNDEPYILTSQTTQVIYCKDHSRPDGQWHVVLDFPKRLSKDVNAYEDPLIFVARINVEDSILSLVDDVAEALSTLVQVTMSPIASFLVFMSYEDGSSMGTSLESSTTQWKEYRPRGLQAPRDYKSRLKTNNYDAYETDEERKSKRHKGVNKEDWIEFLDRLSTSEEQAKCKKGKAARSKMHSPHMTGRLGASEKKEILEKGGPKASVKRYVIFMACHTKEDGTYPEEMKERMVAIQKDPMLMDKDLDNDVVAV</sequence>
<dbReference type="Proteomes" id="UP000541444">
    <property type="component" value="Unassembled WGS sequence"/>
</dbReference>
<comment type="caution">
    <text evidence="1">The sequence shown here is derived from an EMBL/GenBank/DDBJ whole genome shotgun (WGS) entry which is preliminary data.</text>
</comment>
<name>A0A7J7LB72_9MAGN</name>
<dbReference type="EMBL" id="JACGCM010002435">
    <property type="protein sequence ID" value="KAF6139799.1"/>
    <property type="molecule type" value="Genomic_DNA"/>
</dbReference>